<dbReference type="Pfam" id="PF12951">
    <property type="entry name" value="PATR"/>
    <property type="match status" value="3"/>
</dbReference>
<dbReference type="EMBL" id="JAPDDT010000005">
    <property type="protein sequence ID" value="MCW1923769.1"/>
    <property type="molecule type" value="Genomic_DNA"/>
</dbReference>
<dbReference type="NCBIfam" id="TIGR02601">
    <property type="entry name" value="autotrns_rpt"/>
    <property type="match status" value="1"/>
</dbReference>
<proteinExistence type="predicted"/>
<reference evidence="3 4" key="1">
    <citation type="submission" date="2022-10" db="EMBL/GenBank/DDBJ databases">
        <title>Luteolibacter arcticus strain CCTCC AB 2014275, whole genome shotgun sequencing project.</title>
        <authorList>
            <person name="Zhao G."/>
            <person name="Shen L."/>
        </authorList>
    </citation>
    <scope>NUCLEOTIDE SEQUENCE [LARGE SCALE GENOMIC DNA]</scope>
    <source>
        <strain evidence="3 4">CCTCC AB 2014275</strain>
    </source>
</reference>
<dbReference type="NCBIfam" id="TIGR04393">
    <property type="entry name" value="rpt_T5SS_PEPC"/>
    <property type="match status" value="2"/>
</dbReference>
<comment type="caution">
    <text evidence="3">The sequence shown here is derived from an EMBL/GenBank/DDBJ whole genome shotgun (WGS) entry which is preliminary data.</text>
</comment>
<evidence type="ECO:0000313" key="4">
    <source>
        <dbReference type="Proteomes" id="UP001320876"/>
    </source>
</evidence>
<keyword evidence="4" id="KW-1185">Reference proteome</keyword>
<dbReference type="InterPro" id="IPR013425">
    <property type="entry name" value="Autotrns_rpt"/>
</dbReference>
<protein>
    <submittedName>
        <fullName evidence="3">Autotransporter-associated beta strand repeat-containing protein</fullName>
    </submittedName>
</protein>
<dbReference type="RefSeq" id="WP_264487877.1">
    <property type="nucleotide sequence ID" value="NZ_JAPDDT010000005.1"/>
</dbReference>
<accession>A0ABT3GJT3</accession>
<evidence type="ECO:0000313" key="3">
    <source>
        <dbReference type="EMBL" id="MCW1923769.1"/>
    </source>
</evidence>
<name>A0ABT3GJT3_9BACT</name>
<keyword evidence="1 2" id="KW-0732">Signal</keyword>
<dbReference type="Proteomes" id="UP001320876">
    <property type="component" value="Unassembled WGS sequence"/>
</dbReference>
<organism evidence="3 4">
    <name type="scientific">Luteolibacter arcticus</name>
    <dbReference type="NCBI Taxonomy" id="1581411"/>
    <lineage>
        <taxon>Bacteria</taxon>
        <taxon>Pseudomonadati</taxon>
        <taxon>Verrucomicrobiota</taxon>
        <taxon>Verrucomicrobiia</taxon>
        <taxon>Verrucomicrobiales</taxon>
        <taxon>Verrucomicrobiaceae</taxon>
        <taxon>Luteolibacter</taxon>
    </lineage>
</organism>
<evidence type="ECO:0000256" key="1">
    <source>
        <dbReference type="ARBA" id="ARBA00022729"/>
    </source>
</evidence>
<feature type="signal peptide" evidence="2">
    <location>
        <begin position="1"/>
        <end position="42"/>
    </location>
</feature>
<evidence type="ECO:0000256" key="2">
    <source>
        <dbReference type="SAM" id="SignalP"/>
    </source>
</evidence>
<dbReference type="InterPro" id="IPR030895">
    <property type="entry name" value="T5SS_PEPC_rpt"/>
</dbReference>
<sequence length="1650" mass="162653">MKNPTPTPITRVSLAATACYNARWFAGLLAGSTVLGSSISQAAVNSEWIGGDPAGPTNWNIDANWTLGVPVRTGVDPTNENALINIVAGPVLTLANGAPPSAILAIPTDIIIGSGSLKNGRLDHISGDASTGSGNFLYAGLGAGTGVYNLADTGVVVGPGLNNTGYGPGTGNMNVQGQFRIGDGAGSNGTANINTSGTLTVASGIQVATNSATGRVNIDAGTINATAGWCEIGNGGGCNGKLFMSGGTLTKAGANDSSGFIIGANGATGEATIGGNAIINVTVGGNDNGAFRVGNNGGSKGTLNLSGTASITVNNQFYVGNNTGTGVGAGGTLNMTGGSINVNNWTAIGRSGGTGTVNMSGGTWTKTGGGTQFIVGSSGPATMNMTGGLVDIQGGFTWVGEGSGASPAVLTISGATTYPAGPEYRSPYISVGPESPNATLNLDGGTVRTHRFGGKRNENDGANSGNGTIKFNGSRIIATANDAAFINDVNTVQINAGGMLIDTNNFTLSTGHTIGGTGGGVTKLGAGSLTLSGTTTFNGNNTVNAGTLAFTGTNALPGTNTVNAGKLAVTTAATGSGNYVVANGGTLGITQTGPAVSLVATNTTLGTSAATTLDIDLGNHAGLPTAPVLATTGLTVGGPVSINLVDTAPVVGSVPLISYVGPKGGSGSFNTVLGSVPVGVIATVVDNGTNLVSLDVTRVNSPYWKGEGNGVWLSEADAVTPDGDWFEDYTEVTKNFQNGDPALFDDRVVGTSEVLLNSTVLPGGSGVRFDNANTYGLSGSGKISGSTTLTKTNSGTVVIATENDYTGTTTLSGGSVSVAKLASSASPTAPLGKGSLVLAGGTLDYTGAGQVTDQGFSITGTGGIALAADVEFQGAITSTGGKLVKSGVGNLTLSFNGANVIGGGGQDSEIQEGDLILTGGGAQTVSIPGSLYVSTVFNGLADLSLSNTAVTIGNFIAIGRGNGDDGVSNLTVTNSTLNVGGFSTGFANGNTNNLSEQFVTVNNSTITSGGVTYLGESQGSTTTMTMSNNSQYNAGGVFILGRLGSTSTGNLTLSDSSKVIKTAGAGSHVAIGGEGAGTLTMNGTSQFTTPGGDFNVGDVGSAVGLLDINADATVTLASNVFIGKNSSKGTIDMSGTSNMSTTGFTQVSGGGATSEGTLTVAGSAEYLSTNQFLVGFGAASKGFVTVDGSGKIQVNSFVSVGFNGTGTMTVKGDGSFANNDDFSVNENGDAPVTVTVQDTGSLTVGGNLYVGRNGGRVGTLTVSGTGGEVNQTNAAAAFNVGQSGNGTLNIQGSATVTAASNNGVVLGQIGDGTGTVNLDGGTLTAKRIFGNAGNSTFNFNGGLLRAATGATPAFMSGVDNSFVKAGGALIDSNGEAVTISVPLLTDPVSTGGGLTKSGAGTLVLSGANTYTGTTTVTAGTLSLSTATLANTSVVDVSATGSAILNLNFAGSDVVAGFSIDGVPQATGTWGAPGSGATNVTARITGTGILNVGGVDSFADWIDDFAVGGLTGKTDDFDKDGLTNLEEFALDGNPSTGASTGKVRSRIELVGAEQALVITLPVRVGATFDNTPGPGADATVVADDVVYLIRGSNDLLSYNQIVTEIPVSAANPTMPALSDPSKWEYRTFRLSGVVPARGPRGFLDIEIQDAP</sequence>
<gene>
    <name evidence="3" type="ORF">OKA05_14475</name>
</gene>
<feature type="chain" id="PRO_5047451303" evidence="2">
    <location>
        <begin position="43"/>
        <end position="1650"/>
    </location>
</feature>